<organism evidence="1 2">
    <name type="scientific">[Clostridium] citroniae WAL-17108</name>
    <dbReference type="NCBI Taxonomy" id="742733"/>
    <lineage>
        <taxon>Bacteria</taxon>
        <taxon>Bacillati</taxon>
        <taxon>Bacillota</taxon>
        <taxon>Clostridia</taxon>
        <taxon>Lachnospirales</taxon>
        <taxon>Lachnospiraceae</taxon>
        <taxon>Enterocloster</taxon>
    </lineage>
</organism>
<protein>
    <submittedName>
        <fullName evidence="1">Uncharacterized protein</fullName>
    </submittedName>
</protein>
<accession>G5HQI7</accession>
<dbReference type="AlphaFoldDB" id="G5HQI7"/>
<comment type="caution">
    <text evidence="1">The sequence shown here is derived from an EMBL/GenBank/DDBJ whole genome shotgun (WGS) entry which is preliminary data.</text>
</comment>
<reference evidence="1 2" key="1">
    <citation type="submission" date="2011-08" db="EMBL/GenBank/DDBJ databases">
        <title>The Genome Sequence of Clostridium citroniae WAL-17108.</title>
        <authorList>
            <consortium name="The Broad Institute Genome Sequencing Platform"/>
            <person name="Earl A."/>
            <person name="Ward D."/>
            <person name="Feldgarden M."/>
            <person name="Gevers D."/>
            <person name="Finegold S.M."/>
            <person name="Summanen P.H."/>
            <person name="Molitoris D.R."/>
            <person name="Vaisanen M.L."/>
            <person name="Daigneault M."/>
            <person name="Allen-Vercoe E."/>
            <person name="Young S.K."/>
            <person name="Zeng Q."/>
            <person name="Gargeya S."/>
            <person name="Fitzgerald M."/>
            <person name="Haas B."/>
            <person name="Abouelleil A."/>
            <person name="Alvarado L."/>
            <person name="Arachchi H.M."/>
            <person name="Berlin A."/>
            <person name="Brown A."/>
            <person name="Chapman S.B."/>
            <person name="Chen Z."/>
            <person name="Dunbar C."/>
            <person name="Freedman E."/>
            <person name="Gearin G."/>
            <person name="Gellesch M."/>
            <person name="Goldberg J."/>
            <person name="Griggs A."/>
            <person name="Gujja S."/>
            <person name="Heiman D."/>
            <person name="Howarth C."/>
            <person name="Larson L."/>
            <person name="Lui A."/>
            <person name="MacDonald P.J.P."/>
            <person name="Montmayeur A."/>
            <person name="Murphy C."/>
            <person name="Neiman D."/>
            <person name="Pearson M."/>
            <person name="Priest M."/>
            <person name="Roberts A."/>
            <person name="Saif S."/>
            <person name="Shea T."/>
            <person name="Shenoy N."/>
            <person name="Sisk P."/>
            <person name="Stolte C."/>
            <person name="Sykes S."/>
            <person name="Wortman J."/>
            <person name="Nusbaum C."/>
            <person name="Birren B."/>
        </authorList>
    </citation>
    <scope>NUCLEOTIDE SEQUENCE [LARGE SCALE GENOMIC DNA]</scope>
    <source>
        <strain evidence="1 2">WAL-17108</strain>
    </source>
</reference>
<proteinExistence type="predicted"/>
<evidence type="ECO:0000313" key="2">
    <source>
        <dbReference type="Proteomes" id="UP000003763"/>
    </source>
</evidence>
<name>G5HQI7_9FIRM</name>
<dbReference type="EMBL" id="ADLJ01000044">
    <property type="protein sequence ID" value="EHE96313.1"/>
    <property type="molecule type" value="Genomic_DNA"/>
</dbReference>
<sequence length="82" mass="9777">MVEKKNKRYLVLEQEDCENYLSETEQNILWEIQKKVLVSRHINGKSMKENYLVINRGDKKIQEIEKLLNELMEITADLQPEA</sequence>
<dbReference type="Proteomes" id="UP000003763">
    <property type="component" value="Unassembled WGS sequence"/>
</dbReference>
<evidence type="ECO:0000313" key="1">
    <source>
        <dbReference type="EMBL" id="EHE96313.1"/>
    </source>
</evidence>
<dbReference type="HOGENOM" id="CLU_2552246_0_0_9"/>
<gene>
    <name evidence="1" type="ORF">HMPREF9469_04849</name>
</gene>
<dbReference type="RefSeq" id="WP_007868225.1">
    <property type="nucleotide sequence ID" value="NZ_JH376428.1"/>
</dbReference>